<name>A0ABS6MXV8_9GAMM</name>
<dbReference type="InterPro" id="IPR050845">
    <property type="entry name" value="Cu-binding_ET"/>
</dbReference>
<keyword evidence="3" id="KW-0732">Signal</keyword>
<dbReference type="RefSeq" id="WP_217681630.1">
    <property type="nucleotide sequence ID" value="NZ_JAHRGL010000021.1"/>
</dbReference>
<feature type="domain" description="Blue (type 1) copper" evidence="4">
    <location>
        <begin position="42"/>
        <end position="172"/>
    </location>
</feature>
<proteinExistence type="predicted"/>
<evidence type="ECO:0000256" key="1">
    <source>
        <dbReference type="ARBA" id="ARBA00022723"/>
    </source>
</evidence>
<comment type="caution">
    <text evidence="5">The sequence shown here is derived from an EMBL/GenBank/DDBJ whole genome shotgun (WGS) entry which is preliminary data.</text>
</comment>
<organism evidence="5 6">
    <name type="scientific">Geopseudomonas aromaticivorans</name>
    <dbReference type="NCBI Taxonomy" id="2849492"/>
    <lineage>
        <taxon>Bacteria</taxon>
        <taxon>Pseudomonadati</taxon>
        <taxon>Pseudomonadota</taxon>
        <taxon>Gammaproteobacteria</taxon>
        <taxon>Pseudomonadales</taxon>
        <taxon>Pseudomonadaceae</taxon>
        <taxon>Geopseudomonas</taxon>
    </lineage>
</organism>
<keyword evidence="1" id="KW-0479">Metal-binding</keyword>
<protein>
    <submittedName>
        <fullName evidence="5">Plastocyanin</fullName>
    </submittedName>
</protein>
<evidence type="ECO:0000256" key="3">
    <source>
        <dbReference type="SAM" id="SignalP"/>
    </source>
</evidence>
<dbReference type="PANTHER" id="PTHR38439:SF3">
    <property type="entry name" value="COPPER-RESISTANT CUPROPROTEIN COPI"/>
    <property type="match status" value="1"/>
</dbReference>
<dbReference type="PANTHER" id="PTHR38439">
    <property type="entry name" value="AURACYANIN-B"/>
    <property type="match status" value="1"/>
</dbReference>
<feature type="signal peptide" evidence="3">
    <location>
        <begin position="1"/>
        <end position="22"/>
    </location>
</feature>
<evidence type="ECO:0000259" key="4">
    <source>
        <dbReference type="Pfam" id="PF00127"/>
    </source>
</evidence>
<evidence type="ECO:0000313" key="6">
    <source>
        <dbReference type="Proteomes" id="UP000813068"/>
    </source>
</evidence>
<reference evidence="5 6" key="1">
    <citation type="submission" date="2021-06" db="EMBL/GenBank/DDBJ databases">
        <title>Differences between aerobic and microaerobic xylene degrading microbial communities.</title>
        <authorList>
            <person name="Banerjee S."/>
            <person name="Tancsics A."/>
        </authorList>
    </citation>
    <scope>NUCLEOTIDE SEQUENCE [LARGE SCALE GENOMIC DNA]</scope>
    <source>
        <strain evidence="5 6">MAP12</strain>
    </source>
</reference>
<dbReference type="Proteomes" id="UP000813068">
    <property type="component" value="Unassembled WGS sequence"/>
</dbReference>
<sequence length="173" mass="18426">MRTKSALLSSLVGLVISSVAIASPVQGNADRPGDITTIDRTIEVKIGEMFFLPGSVEVKAGETVRFLLKNEGALLHEFNLGSPDSHVAHQKEMAAMFQSGALSSSGAHGMEAMGHMNGMRMAGMKHDDANSVLVEPGATAELVWRFSKANDLEFACNVPGHYQSGMLGKVNVR</sequence>
<gene>
    <name evidence="5" type="ORF">KRX52_10160</name>
</gene>
<feature type="chain" id="PRO_5046347491" evidence="3">
    <location>
        <begin position="23"/>
        <end position="173"/>
    </location>
</feature>
<accession>A0ABS6MXV8</accession>
<dbReference type="Pfam" id="PF00127">
    <property type="entry name" value="Copper-bind"/>
    <property type="match status" value="1"/>
</dbReference>
<keyword evidence="2" id="KW-0186">Copper</keyword>
<evidence type="ECO:0000256" key="2">
    <source>
        <dbReference type="ARBA" id="ARBA00023008"/>
    </source>
</evidence>
<dbReference type="InterPro" id="IPR000923">
    <property type="entry name" value="BlueCu_1"/>
</dbReference>
<dbReference type="EMBL" id="JAHRGL010000021">
    <property type="protein sequence ID" value="MBV2133166.1"/>
    <property type="molecule type" value="Genomic_DNA"/>
</dbReference>
<keyword evidence="6" id="KW-1185">Reference proteome</keyword>
<evidence type="ECO:0000313" key="5">
    <source>
        <dbReference type="EMBL" id="MBV2133166.1"/>
    </source>
</evidence>